<dbReference type="PANTHER" id="PTHR20935:SF0">
    <property type="entry name" value="SERINE_THREONINE-PROTEIN PHOSPHATASE PGAM5, MITOCHONDRIAL"/>
    <property type="match status" value="1"/>
</dbReference>
<evidence type="ECO:0000313" key="14">
    <source>
        <dbReference type="Proteomes" id="UP000821853"/>
    </source>
</evidence>
<dbReference type="AlphaFoldDB" id="A0A9J6GF18"/>
<dbReference type="EC" id="3.1.3.16" evidence="3"/>
<dbReference type="CDD" id="cd07067">
    <property type="entry name" value="HP_PGM_like"/>
    <property type="match status" value="1"/>
</dbReference>
<dbReference type="GO" id="GO:0004722">
    <property type="term" value="F:protein serine/threonine phosphatase activity"/>
    <property type="evidence" value="ECO:0007669"/>
    <property type="project" value="UniProtKB-EC"/>
</dbReference>
<dbReference type="OrthoDB" id="2118094at2759"/>
<dbReference type="VEuPathDB" id="VectorBase:HLOH_061232"/>
<proteinExistence type="inferred from homology"/>
<sequence length="180" mass="20059">MRHDAGCKQADLTGQRLKHLGVPFTLLVHSTMPRAVETAQLIHKHLQPVKLLPCQLVREGAPVRPDPALDSWRPDAQFFEDGARIEAGFRKYFYRADPGQQVDSHEIIVCHANVIRYWVCRRSRKDRPLLLSTVVPHDFATRGAKAVREPVTCVGLPPGQTEPVAGTWVCPRGACAGRVT</sequence>
<evidence type="ECO:0000313" key="13">
    <source>
        <dbReference type="EMBL" id="KAH9377022.1"/>
    </source>
</evidence>
<keyword evidence="4" id="KW-0496">Mitochondrion</keyword>
<comment type="caution">
    <text evidence="13">The sequence shown here is derived from an EMBL/GenBank/DDBJ whole genome shotgun (WGS) entry which is preliminary data.</text>
</comment>
<gene>
    <name evidence="13" type="ORF">HPB48_010226</name>
</gene>
<evidence type="ECO:0000256" key="4">
    <source>
        <dbReference type="ARBA" id="ARBA00022787"/>
    </source>
</evidence>
<comment type="catalytic activity">
    <reaction evidence="12">
        <text>O-phospho-L-threonyl-[protein] + H2O = L-threonyl-[protein] + phosphate</text>
        <dbReference type="Rhea" id="RHEA:47004"/>
        <dbReference type="Rhea" id="RHEA-COMP:11060"/>
        <dbReference type="Rhea" id="RHEA-COMP:11605"/>
        <dbReference type="ChEBI" id="CHEBI:15377"/>
        <dbReference type="ChEBI" id="CHEBI:30013"/>
        <dbReference type="ChEBI" id="CHEBI:43474"/>
        <dbReference type="ChEBI" id="CHEBI:61977"/>
        <dbReference type="EC" id="3.1.3.16"/>
    </reaction>
</comment>
<evidence type="ECO:0000256" key="6">
    <source>
        <dbReference type="ARBA" id="ARBA00037234"/>
    </source>
</evidence>
<keyword evidence="14" id="KW-1185">Reference proteome</keyword>
<protein>
    <recommendedName>
        <fullName evidence="8">Serine/threonine-protein phosphatase PGAM5, mitochondrial</fullName>
        <ecNumber evidence="3">3.1.3.16</ecNumber>
    </recommendedName>
    <alternativeName>
        <fullName evidence="10">Phosphoglycerate mutase family member 5 homolog</fullName>
    </alternativeName>
    <alternativeName>
        <fullName evidence="9">Serine/threonine-protein phosphatase Pgam5, mitochondrial</fullName>
    </alternativeName>
</protein>
<comment type="subcellular location">
    <subcellularLocation>
        <location evidence="1">Mitochondrion outer membrane</location>
    </subcellularLocation>
</comment>
<dbReference type="InterPro" id="IPR029033">
    <property type="entry name" value="His_PPase_superfam"/>
</dbReference>
<dbReference type="GO" id="GO:0005741">
    <property type="term" value="C:mitochondrial outer membrane"/>
    <property type="evidence" value="ECO:0007669"/>
    <property type="project" value="UniProtKB-SubCell"/>
</dbReference>
<dbReference type="Gene3D" id="3.40.50.1240">
    <property type="entry name" value="Phosphoglycerate mutase-like"/>
    <property type="match status" value="1"/>
</dbReference>
<evidence type="ECO:0000256" key="12">
    <source>
        <dbReference type="ARBA" id="ARBA00048336"/>
    </source>
</evidence>
<evidence type="ECO:0000256" key="8">
    <source>
        <dbReference type="ARBA" id="ARBA00039765"/>
    </source>
</evidence>
<name>A0A9J6GF18_HAELO</name>
<dbReference type="InterPro" id="IPR013078">
    <property type="entry name" value="His_Pase_superF_clade-1"/>
</dbReference>
<comment type="similarity">
    <text evidence="2">Belongs to the phosphoglycerate mutase family. BPG-dependent PGAM subfamily.</text>
</comment>
<keyword evidence="4" id="KW-1000">Mitochondrion outer membrane</keyword>
<evidence type="ECO:0000256" key="5">
    <source>
        <dbReference type="ARBA" id="ARBA00022801"/>
    </source>
</evidence>
<dbReference type="GO" id="GO:0090141">
    <property type="term" value="P:positive regulation of mitochondrial fission"/>
    <property type="evidence" value="ECO:0007669"/>
    <property type="project" value="TreeGrafter"/>
</dbReference>
<evidence type="ECO:0000256" key="7">
    <source>
        <dbReference type="ARBA" id="ARBA00038605"/>
    </source>
</evidence>
<evidence type="ECO:0000256" key="2">
    <source>
        <dbReference type="ARBA" id="ARBA00006717"/>
    </source>
</evidence>
<evidence type="ECO:0000256" key="9">
    <source>
        <dbReference type="ARBA" id="ARBA00040722"/>
    </source>
</evidence>
<evidence type="ECO:0000256" key="11">
    <source>
        <dbReference type="ARBA" id="ARBA00047761"/>
    </source>
</evidence>
<dbReference type="Pfam" id="PF00300">
    <property type="entry name" value="His_Phos_1"/>
    <property type="match status" value="1"/>
</dbReference>
<comment type="function">
    <text evidence="6">Displays phosphatase activity for serine/threonine residues, and dephosphorylates and activates Pk92B kinase. Has apparently no phosphoglycerate mutase activity.</text>
</comment>
<evidence type="ECO:0000256" key="3">
    <source>
        <dbReference type="ARBA" id="ARBA00013081"/>
    </source>
</evidence>
<keyword evidence="4" id="KW-0472">Membrane</keyword>
<dbReference type="Proteomes" id="UP000821853">
    <property type="component" value="Unassembled WGS sequence"/>
</dbReference>
<evidence type="ECO:0000256" key="10">
    <source>
        <dbReference type="ARBA" id="ARBA00042520"/>
    </source>
</evidence>
<reference evidence="13 14" key="1">
    <citation type="journal article" date="2020" name="Cell">
        <title>Large-Scale Comparative Analyses of Tick Genomes Elucidate Their Genetic Diversity and Vector Capacities.</title>
        <authorList>
            <consortium name="Tick Genome and Microbiome Consortium (TIGMIC)"/>
            <person name="Jia N."/>
            <person name="Wang J."/>
            <person name="Shi W."/>
            <person name="Du L."/>
            <person name="Sun Y."/>
            <person name="Zhan W."/>
            <person name="Jiang J.F."/>
            <person name="Wang Q."/>
            <person name="Zhang B."/>
            <person name="Ji P."/>
            <person name="Bell-Sakyi L."/>
            <person name="Cui X.M."/>
            <person name="Yuan T.T."/>
            <person name="Jiang B.G."/>
            <person name="Yang W.F."/>
            <person name="Lam T.T."/>
            <person name="Chang Q.C."/>
            <person name="Ding S.J."/>
            <person name="Wang X.J."/>
            <person name="Zhu J.G."/>
            <person name="Ruan X.D."/>
            <person name="Zhao L."/>
            <person name="Wei J.T."/>
            <person name="Ye R.Z."/>
            <person name="Que T.C."/>
            <person name="Du C.H."/>
            <person name="Zhou Y.H."/>
            <person name="Cheng J.X."/>
            <person name="Dai P.F."/>
            <person name="Guo W.B."/>
            <person name="Han X.H."/>
            <person name="Huang E.J."/>
            <person name="Li L.F."/>
            <person name="Wei W."/>
            <person name="Gao Y.C."/>
            <person name="Liu J.Z."/>
            <person name="Shao H.Z."/>
            <person name="Wang X."/>
            <person name="Wang C.C."/>
            <person name="Yang T.C."/>
            <person name="Huo Q.B."/>
            <person name="Li W."/>
            <person name="Chen H.Y."/>
            <person name="Chen S.E."/>
            <person name="Zhou L.G."/>
            <person name="Ni X.B."/>
            <person name="Tian J.H."/>
            <person name="Sheng Y."/>
            <person name="Liu T."/>
            <person name="Pan Y.S."/>
            <person name="Xia L.Y."/>
            <person name="Li J."/>
            <person name="Zhao F."/>
            <person name="Cao W.C."/>
        </authorList>
    </citation>
    <scope>NUCLEOTIDE SEQUENCE [LARGE SCALE GENOMIC DNA]</scope>
    <source>
        <strain evidence="13">HaeL-2018</strain>
    </source>
</reference>
<organism evidence="13 14">
    <name type="scientific">Haemaphysalis longicornis</name>
    <name type="common">Bush tick</name>
    <dbReference type="NCBI Taxonomy" id="44386"/>
    <lineage>
        <taxon>Eukaryota</taxon>
        <taxon>Metazoa</taxon>
        <taxon>Ecdysozoa</taxon>
        <taxon>Arthropoda</taxon>
        <taxon>Chelicerata</taxon>
        <taxon>Arachnida</taxon>
        <taxon>Acari</taxon>
        <taxon>Parasitiformes</taxon>
        <taxon>Ixodida</taxon>
        <taxon>Ixodoidea</taxon>
        <taxon>Ixodidae</taxon>
        <taxon>Haemaphysalinae</taxon>
        <taxon>Haemaphysalis</taxon>
    </lineage>
</organism>
<dbReference type="SUPFAM" id="SSF53254">
    <property type="entry name" value="Phosphoglycerate mutase-like"/>
    <property type="match status" value="1"/>
</dbReference>
<comment type="subunit">
    <text evidence="7">Interacts with Pk92B/ASK1.</text>
</comment>
<comment type="catalytic activity">
    <reaction evidence="11">
        <text>O-phospho-L-seryl-[protein] + H2O = L-seryl-[protein] + phosphate</text>
        <dbReference type="Rhea" id="RHEA:20629"/>
        <dbReference type="Rhea" id="RHEA-COMP:9863"/>
        <dbReference type="Rhea" id="RHEA-COMP:11604"/>
        <dbReference type="ChEBI" id="CHEBI:15377"/>
        <dbReference type="ChEBI" id="CHEBI:29999"/>
        <dbReference type="ChEBI" id="CHEBI:43474"/>
        <dbReference type="ChEBI" id="CHEBI:83421"/>
        <dbReference type="EC" id="3.1.3.16"/>
    </reaction>
</comment>
<dbReference type="EMBL" id="JABSTR010000008">
    <property type="protein sequence ID" value="KAH9377022.1"/>
    <property type="molecule type" value="Genomic_DNA"/>
</dbReference>
<dbReference type="PANTHER" id="PTHR20935">
    <property type="entry name" value="PHOSPHOGLYCERATE MUTASE-RELATED"/>
    <property type="match status" value="1"/>
</dbReference>
<dbReference type="InterPro" id="IPR051021">
    <property type="entry name" value="Mito_Ser/Thr_phosphatase"/>
</dbReference>
<evidence type="ECO:0000256" key="1">
    <source>
        <dbReference type="ARBA" id="ARBA00004294"/>
    </source>
</evidence>
<keyword evidence="5" id="KW-0378">Hydrolase</keyword>
<accession>A0A9J6GF18</accession>